<reference evidence="19" key="1">
    <citation type="submission" date="2017-02" db="EMBL/GenBank/DDBJ databases">
        <authorList>
            <person name="Varghese N."/>
            <person name="Submissions S."/>
        </authorList>
    </citation>
    <scope>NUCLEOTIDE SEQUENCE [LARGE SCALE GENOMIC DNA]</scope>
    <source>
        <strain evidence="19">DSM 18108</strain>
    </source>
</reference>
<dbReference type="InterPro" id="IPR010105">
    <property type="entry name" value="TonB_sidphr_rcpt"/>
</dbReference>
<evidence type="ECO:0000256" key="4">
    <source>
        <dbReference type="ARBA" id="ARBA00022452"/>
    </source>
</evidence>
<keyword evidence="11 14" id="KW-0472">Membrane</keyword>
<dbReference type="InterPro" id="IPR036942">
    <property type="entry name" value="Beta-barrel_TonB_sf"/>
</dbReference>
<protein>
    <submittedName>
        <fullName evidence="18">Iron complex outermembrane recepter protein</fullName>
    </submittedName>
</protein>
<dbReference type="NCBIfam" id="TIGR01783">
    <property type="entry name" value="TonB-siderophor"/>
    <property type="match status" value="1"/>
</dbReference>
<keyword evidence="3 14" id="KW-0813">Transport</keyword>
<keyword evidence="13 14" id="KW-0998">Cell outer membrane</keyword>
<evidence type="ECO:0000256" key="8">
    <source>
        <dbReference type="ARBA" id="ARBA00023004"/>
    </source>
</evidence>
<dbReference type="GO" id="GO:0015891">
    <property type="term" value="P:siderophore transport"/>
    <property type="evidence" value="ECO:0007669"/>
    <property type="project" value="InterPro"/>
</dbReference>
<evidence type="ECO:0000256" key="10">
    <source>
        <dbReference type="ARBA" id="ARBA00023077"/>
    </source>
</evidence>
<dbReference type="InterPro" id="IPR010917">
    <property type="entry name" value="TonB_rcpt_CS"/>
</dbReference>
<evidence type="ECO:0000256" key="3">
    <source>
        <dbReference type="ARBA" id="ARBA00022448"/>
    </source>
</evidence>
<dbReference type="InterPro" id="IPR000531">
    <property type="entry name" value="Beta-barrel_TonB"/>
</dbReference>
<keyword evidence="7" id="KW-0732">Signal</keyword>
<evidence type="ECO:0000256" key="5">
    <source>
        <dbReference type="ARBA" id="ARBA00022496"/>
    </source>
</evidence>
<dbReference type="CDD" id="cd01347">
    <property type="entry name" value="ligand_gated_channel"/>
    <property type="match status" value="1"/>
</dbReference>
<evidence type="ECO:0000256" key="14">
    <source>
        <dbReference type="PROSITE-ProRule" id="PRU01360"/>
    </source>
</evidence>
<evidence type="ECO:0000259" key="16">
    <source>
        <dbReference type="Pfam" id="PF00593"/>
    </source>
</evidence>
<feature type="domain" description="TonB-dependent receptor-like beta-barrel" evidence="16">
    <location>
        <begin position="328"/>
        <end position="774"/>
    </location>
</feature>
<accession>A0A1T5PD23</accession>
<dbReference type="Gene3D" id="2.170.130.10">
    <property type="entry name" value="TonB-dependent receptor, plug domain"/>
    <property type="match status" value="1"/>
</dbReference>
<keyword evidence="10 15" id="KW-0798">TonB box</keyword>
<keyword evidence="5" id="KW-0410">Iron transport</keyword>
<dbReference type="GO" id="GO:0030246">
    <property type="term" value="F:carbohydrate binding"/>
    <property type="evidence" value="ECO:0007669"/>
    <property type="project" value="InterPro"/>
</dbReference>
<evidence type="ECO:0000256" key="7">
    <source>
        <dbReference type="ARBA" id="ARBA00022729"/>
    </source>
</evidence>
<evidence type="ECO:0000313" key="18">
    <source>
        <dbReference type="EMBL" id="SKD10289.1"/>
    </source>
</evidence>
<comment type="subcellular location">
    <subcellularLocation>
        <location evidence="1 14">Cell outer membrane</location>
        <topology evidence="1 14">Multi-pass membrane protein</topology>
    </subcellularLocation>
</comment>
<dbReference type="EMBL" id="FUZZ01000006">
    <property type="protein sequence ID" value="SKD10289.1"/>
    <property type="molecule type" value="Genomic_DNA"/>
</dbReference>
<evidence type="ECO:0000256" key="1">
    <source>
        <dbReference type="ARBA" id="ARBA00004571"/>
    </source>
</evidence>
<evidence type="ECO:0000259" key="17">
    <source>
        <dbReference type="Pfam" id="PF07715"/>
    </source>
</evidence>
<dbReference type="PROSITE" id="PS52016">
    <property type="entry name" value="TONB_DEPENDENT_REC_3"/>
    <property type="match status" value="1"/>
</dbReference>
<evidence type="ECO:0000256" key="2">
    <source>
        <dbReference type="ARBA" id="ARBA00009810"/>
    </source>
</evidence>
<dbReference type="Pfam" id="PF00593">
    <property type="entry name" value="TonB_dep_Rec_b-barrel"/>
    <property type="match status" value="1"/>
</dbReference>
<dbReference type="STRING" id="393003.SAMN05660461_6196"/>
<keyword evidence="9" id="KW-0406">Ion transport</keyword>
<sequence length="809" mass="90594">MNHFYVMRDMLKGIVRRHLNSVLLILCLFVPVIAQAQKQGPGAVTGIILSQEGKPAEAVTVAVPALNKGTTTDTEGRFLLSDIPAGSYLLRVSGVGVKQEERKVTVRNGRTTVADFTLVQIAGELLEVSVTEKKNRYKADVPSSSLRLNEPLKEIPQNVQIITSRVMADQQMLTMADGVNRLVSGATRVEHWADLYTRINTRGSRASAFRNGVNVTSSWGPLNEDMSMVDHIEFVKGPAGFMMSNGEPSGIYNVVTKKPTGAGFNGEASFTLGSFDLYRASLDLDGKLEKTGKLLYRLNVMGQNKNSFRPYEYNNRYVVAPAITYKISDQTTLTAEYTYQHVKMSDPGSAYSFAKEGYGVLPRDFTLVSAGLTPTNIDDHSVFVNLQHQISNQWKLTTQLSYFNYTQRGANVWPDAVNPDGTMIRGIGSWDAKSEYKFGQAYVNGDVQTGKIRHRILGGLDMGIKNFMADFGQYFLLDSVGGEFDSHHPNYGPPNNGYPVWDWSTPLEQRNPNINDQSYTGLYLQDELGFLENRIRLTLAGRYTYVKQNEGGPSYDAKKFTPRVGLSVSIDKQTSAYALYDQSFIPQTGFMRDSSKIKPKTGNNLEVGLKRDWMDSKWSTTLSVYRIIRKDELRSDPDNQQNEQFSVVLGQTKTQGIEFDMKGELLPGLNLLVNYAYTDSKIDEATKAIPDLKVGDRVPGYATHNVNAWLSYKLEQGVLKGLGFSGGFSYMKDRDTWTATSAANLIGLPDYFRLDGSVFWEKGKIRVTANIYNILDKYLYSGTYEDWGGYYSWQTEAGRNFRFNVAYRF</sequence>
<dbReference type="GO" id="GO:0015344">
    <property type="term" value="F:siderophore uptake transmembrane transporter activity"/>
    <property type="evidence" value="ECO:0007669"/>
    <property type="project" value="TreeGrafter"/>
</dbReference>
<dbReference type="InterPro" id="IPR012910">
    <property type="entry name" value="Plug_dom"/>
</dbReference>
<dbReference type="Gene3D" id="2.40.170.20">
    <property type="entry name" value="TonB-dependent receptor, beta-barrel domain"/>
    <property type="match status" value="1"/>
</dbReference>
<feature type="domain" description="TonB-dependent receptor plug" evidence="17">
    <location>
        <begin position="152"/>
        <end position="251"/>
    </location>
</feature>
<dbReference type="GO" id="GO:0038023">
    <property type="term" value="F:signaling receptor activity"/>
    <property type="evidence" value="ECO:0007669"/>
    <property type="project" value="InterPro"/>
</dbReference>
<evidence type="ECO:0000256" key="11">
    <source>
        <dbReference type="ARBA" id="ARBA00023136"/>
    </source>
</evidence>
<keyword evidence="6 14" id="KW-0812">Transmembrane</keyword>
<evidence type="ECO:0000256" key="9">
    <source>
        <dbReference type="ARBA" id="ARBA00023065"/>
    </source>
</evidence>
<dbReference type="GO" id="GO:0009279">
    <property type="term" value="C:cell outer membrane"/>
    <property type="evidence" value="ECO:0007669"/>
    <property type="project" value="UniProtKB-SubCell"/>
</dbReference>
<evidence type="ECO:0000256" key="13">
    <source>
        <dbReference type="ARBA" id="ARBA00023237"/>
    </source>
</evidence>
<evidence type="ECO:0000256" key="12">
    <source>
        <dbReference type="ARBA" id="ARBA00023170"/>
    </source>
</evidence>
<dbReference type="Gene3D" id="2.60.40.1120">
    <property type="entry name" value="Carboxypeptidase-like, regulatory domain"/>
    <property type="match status" value="1"/>
</dbReference>
<dbReference type="InterPro" id="IPR013784">
    <property type="entry name" value="Carb-bd-like_fold"/>
</dbReference>
<evidence type="ECO:0000256" key="15">
    <source>
        <dbReference type="RuleBase" id="RU003357"/>
    </source>
</evidence>
<dbReference type="Pfam" id="PF07715">
    <property type="entry name" value="Plug"/>
    <property type="match status" value="1"/>
</dbReference>
<keyword evidence="19" id="KW-1185">Reference proteome</keyword>
<comment type="similarity">
    <text evidence="2 14 15">Belongs to the TonB-dependent receptor family.</text>
</comment>
<keyword evidence="4 14" id="KW-1134">Transmembrane beta strand</keyword>
<dbReference type="AlphaFoldDB" id="A0A1T5PD23"/>
<dbReference type="SUPFAM" id="SSF49452">
    <property type="entry name" value="Starch-binding domain-like"/>
    <property type="match status" value="1"/>
</dbReference>
<dbReference type="PANTHER" id="PTHR32552:SF68">
    <property type="entry name" value="FERRICHROME OUTER MEMBRANE TRANSPORTER_PHAGE RECEPTOR"/>
    <property type="match status" value="1"/>
</dbReference>
<dbReference type="PANTHER" id="PTHR32552">
    <property type="entry name" value="FERRICHROME IRON RECEPTOR-RELATED"/>
    <property type="match status" value="1"/>
</dbReference>
<proteinExistence type="inferred from homology"/>
<keyword evidence="12" id="KW-0675">Receptor</keyword>
<dbReference type="Proteomes" id="UP000190166">
    <property type="component" value="Unassembled WGS sequence"/>
</dbReference>
<dbReference type="Pfam" id="PF13620">
    <property type="entry name" value="CarboxypepD_reg"/>
    <property type="match status" value="1"/>
</dbReference>
<organism evidence="18 19">
    <name type="scientific">Chitinophaga ginsengisegetis</name>
    <dbReference type="NCBI Taxonomy" id="393003"/>
    <lineage>
        <taxon>Bacteria</taxon>
        <taxon>Pseudomonadati</taxon>
        <taxon>Bacteroidota</taxon>
        <taxon>Chitinophagia</taxon>
        <taxon>Chitinophagales</taxon>
        <taxon>Chitinophagaceae</taxon>
        <taxon>Chitinophaga</taxon>
    </lineage>
</organism>
<dbReference type="PROSITE" id="PS01156">
    <property type="entry name" value="TONB_DEPENDENT_REC_2"/>
    <property type="match status" value="1"/>
</dbReference>
<evidence type="ECO:0000313" key="19">
    <source>
        <dbReference type="Proteomes" id="UP000190166"/>
    </source>
</evidence>
<gene>
    <name evidence="18" type="ORF">SAMN05660461_6196</name>
</gene>
<dbReference type="SUPFAM" id="SSF56935">
    <property type="entry name" value="Porins"/>
    <property type="match status" value="1"/>
</dbReference>
<keyword evidence="8" id="KW-0408">Iron</keyword>
<name>A0A1T5PD23_9BACT</name>
<dbReference type="InterPro" id="IPR037066">
    <property type="entry name" value="Plug_dom_sf"/>
</dbReference>
<dbReference type="InterPro" id="IPR039426">
    <property type="entry name" value="TonB-dep_rcpt-like"/>
</dbReference>
<evidence type="ECO:0000256" key="6">
    <source>
        <dbReference type="ARBA" id="ARBA00022692"/>
    </source>
</evidence>
<dbReference type="RefSeq" id="WP_235016090.1">
    <property type="nucleotide sequence ID" value="NZ_FUZZ01000006.1"/>
</dbReference>